<comment type="caution">
    <text evidence="2">The sequence shown here is derived from an EMBL/GenBank/DDBJ whole genome shotgun (WGS) entry which is preliminary data.</text>
</comment>
<evidence type="ECO:0000313" key="2">
    <source>
        <dbReference type="EMBL" id="KAK3936963.1"/>
    </source>
</evidence>
<name>A0AAN6S1W5_9PEZI</name>
<keyword evidence="3" id="KW-1185">Reference proteome</keyword>
<evidence type="ECO:0008006" key="4">
    <source>
        <dbReference type="Google" id="ProtNLM"/>
    </source>
</evidence>
<gene>
    <name evidence="2" type="ORF">QBC46DRAFT_268549</name>
</gene>
<dbReference type="AlphaFoldDB" id="A0AAN6S1W5"/>
<feature type="region of interest" description="Disordered" evidence="1">
    <location>
        <begin position="540"/>
        <end position="567"/>
    </location>
</feature>
<organism evidence="2 3">
    <name type="scientific">Diplogelasinospora grovesii</name>
    <dbReference type="NCBI Taxonomy" id="303347"/>
    <lineage>
        <taxon>Eukaryota</taxon>
        <taxon>Fungi</taxon>
        <taxon>Dikarya</taxon>
        <taxon>Ascomycota</taxon>
        <taxon>Pezizomycotina</taxon>
        <taxon>Sordariomycetes</taxon>
        <taxon>Sordariomycetidae</taxon>
        <taxon>Sordariales</taxon>
        <taxon>Diplogelasinosporaceae</taxon>
        <taxon>Diplogelasinospora</taxon>
    </lineage>
</organism>
<proteinExistence type="predicted"/>
<reference evidence="3" key="1">
    <citation type="journal article" date="2023" name="Mol. Phylogenet. Evol.">
        <title>Genome-scale phylogeny and comparative genomics of the fungal order Sordariales.</title>
        <authorList>
            <person name="Hensen N."/>
            <person name="Bonometti L."/>
            <person name="Westerberg I."/>
            <person name="Brannstrom I.O."/>
            <person name="Guillou S."/>
            <person name="Cros-Aarteil S."/>
            <person name="Calhoun S."/>
            <person name="Haridas S."/>
            <person name="Kuo A."/>
            <person name="Mondo S."/>
            <person name="Pangilinan J."/>
            <person name="Riley R."/>
            <person name="LaButti K."/>
            <person name="Andreopoulos B."/>
            <person name="Lipzen A."/>
            <person name="Chen C."/>
            <person name="Yan M."/>
            <person name="Daum C."/>
            <person name="Ng V."/>
            <person name="Clum A."/>
            <person name="Steindorff A."/>
            <person name="Ohm R.A."/>
            <person name="Martin F."/>
            <person name="Silar P."/>
            <person name="Natvig D.O."/>
            <person name="Lalanne C."/>
            <person name="Gautier V."/>
            <person name="Ament-Velasquez S.L."/>
            <person name="Kruys A."/>
            <person name="Hutchinson M.I."/>
            <person name="Powell A.J."/>
            <person name="Barry K."/>
            <person name="Miller A.N."/>
            <person name="Grigoriev I.V."/>
            <person name="Debuchy R."/>
            <person name="Gladieux P."/>
            <person name="Hiltunen Thoren M."/>
            <person name="Johannesson H."/>
        </authorList>
    </citation>
    <scope>NUCLEOTIDE SEQUENCE [LARGE SCALE GENOMIC DNA]</scope>
    <source>
        <strain evidence="3">CBS 340.73</strain>
    </source>
</reference>
<accession>A0AAN6S1W5</accession>
<dbReference type="EMBL" id="MU853867">
    <property type="protein sequence ID" value="KAK3936963.1"/>
    <property type="molecule type" value="Genomic_DNA"/>
</dbReference>
<evidence type="ECO:0000256" key="1">
    <source>
        <dbReference type="SAM" id="MobiDB-lite"/>
    </source>
</evidence>
<dbReference type="InterPro" id="IPR032675">
    <property type="entry name" value="LRR_dom_sf"/>
</dbReference>
<dbReference type="Proteomes" id="UP001303473">
    <property type="component" value="Unassembled WGS sequence"/>
</dbReference>
<dbReference type="Gene3D" id="3.80.10.10">
    <property type="entry name" value="Ribonuclease Inhibitor"/>
    <property type="match status" value="1"/>
</dbReference>
<protein>
    <recommendedName>
        <fullName evidence="4">F-box domain-containing protein</fullName>
    </recommendedName>
</protein>
<sequence length="645" mass="72293">MCCTGFEFPEGKDEFGRELEHETRRPLLLDATLGGRPRASGCRLLSLPAEVLAEILDALLYDGRAALAALALVNSDCRQLARSAQFVEIRFDYSPRSHQLARHLSQEGTVVEAMSQPPAIATCVRSVKVASHRDWVAQAHPQLFDAVFGLQSAAAYSAEQRHRLEEEAHQVYYNEYRPAVLRAISAMPHLDSVDWHDGPAMDASCFEAITYSPAQHLILRQANLREPYVLEPPLSPAVIPLRSLYLKTQLQGHGSSGSFQDELARKLRHWTPTPDCNVFAESILRRCAATLERLTWHTPDHLIGQEGALPASHEPLEFPRLRHLVLDWIGLQPQHLLSFLSPSLRRLRLCGYSTKMVGRYSALPSCAPLHNLEALAILCLRRAPPEEVDPILPFIENNAHVRELAVGPVKNEMMDTRIIPLLSPKAFTNLTWLLLWWAGLGTEALYDTFEIPEASIAAIGQLVSLRQLLLVGGEHYAPTCQWLIDHDMVRARLAALSNLQRLALCRDTYHCWTGPAASYYQTRVLQTEADLDLARARPDLDEASDDDGVRADGQEDDPWSSDDSDAGRIDGQVLWERAHRNRMLTQAERYAAVMPNLESVYCGQWLMAIEEGGGGKVAVPLSKQRSDWWAWLGDMYVVQPFGHFL</sequence>
<feature type="compositionally biased region" description="Acidic residues" evidence="1">
    <location>
        <begin position="554"/>
        <end position="564"/>
    </location>
</feature>
<dbReference type="SUPFAM" id="SSF52047">
    <property type="entry name" value="RNI-like"/>
    <property type="match status" value="1"/>
</dbReference>
<evidence type="ECO:0000313" key="3">
    <source>
        <dbReference type="Proteomes" id="UP001303473"/>
    </source>
</evidence>